<comment type="function">
    <text evidence="1">Thiol-specific peroxidase that catalyzes the reduction of hydrogen peroxide and organic hydroperoxides to water and alcohols, respectively. Plays a role in cell protection against oxidative stress by detoxifying peroxides and as sensor of hydrogen peroxide-mediated signaling events.</text>
</comment>
<comment type="similarity">
    <text evidence="10">Belongs to the peroxiredoxin family. BCP/PrxQ subfamily.</text>
</comment>
<dbReference type="STRING" id="1122180.Lokhon_01207"/>
<dbReference type="InterPro" id="IPR013766">
    <property type="entry name" value="Thioredoxin_domain"/>
</dbReference>
<dbReference type="FunFam" id="3.40.30.10:FF:000007">
    <property type="entry name" value="Thioredoxin-dependent thiol peroxidase"/>
    <property type="match status" value="1"/>
</dbReference>
<keyword evidence="17" id="KW-1185">Reference proteome</keyword>
<dbReference type="GO" id="GO:0008379">
    <property type="term" value="F:thioredoxin peroxidase activity"/>
    <property type="evidence" value="ECO:0007669"/>
    <property type="project" value="TreeGrafter"/>
</dbReference>
<evidence type="ECO:0000256" key="8">
    <source>
        <dbReference type="ARBA" id="ARBA00023284"/>
    </source>
</evidence>
<feature type="region of interest" description="Disordered" evidence="14">
    <location>
        <begin position="1"/>
        <end position="24"/>
    </location>
</feature>
<dbReference type="SUPFAM" id="SSF52833">
    <property type="entry name" value="Thioredoxin-like"/>
    <property type="match status" value="1"/>
</dbReference>
<dbReference type="InterPro" id="IPR050924">
    <property type="entry name" value="Peroxiredoxin_BCP/PrxQ"/>
</dbReference>
<dbReference type="NCBIfam" id="NF006960">
    <property type="entry name" value="PRK09437.1"/>
    <property type="match status" value="1"/>
</dbReference>
<dbReference type="CDD" id="cd03017">
    <property type="entry name" value="PRX_BCP"/>
    <property type="match status" value="1"/>
</dbReference>
<dbReference type="eggNOG" id="COG1225">
    <property type="taxonomic scope" value="Bacteria"/>
</dbReference>
<gene>
    <name evidence="16" type="ORF">Lokhon_01207</name>
</gene>
<dbReference type="InterPro" id="IPR024706">
    <property type="entry name" value="Peroxiredoxin_AhpC-typ"/>
</dbReference>
<dbReference type="HOGENOM" id="CLU_042529_14_1_5"/>
<dbReference type="GO" id="GO:0045454">
    <property type="term" value="P:cell redox homeostasis"/>
    <property type="evidence" value="ECO:0007669"/>
    <property type="project" value="TreeGrafter"/>
</dbReference>
<keyword evidence="4 16" id="KW-0575">Peroxidase</keyword>
<dbReference type="GO" id="GO:0034599">
    <property type="term" value="P:cellular response to oxidative stress"/>
    <property type="evidence" value="ECO:0007669"/>
    <property type="project" value="TreeGrafter"/>
</dbReference>
<feature type="active site" description="Cysteine sulfenic acid (-SOH) intermediate; for peroxidase activity" evidence="13">
    <location>
        <position position="52"/>
    </location>
</feature>
<dbReference type="InterPro" id="IPR000866">
    <property type="entry name" value="AhpC/TSA"/>
</dbReference>
<dbReference type="GO" id="GO:0005737">
    <property type="term" value="C:cytoplasm"/>
    <property type="evidence" value="ECO:0007669"/>
    <property type="project" value="TreeGrafter"/>
</dbReference>
<comment type="subunit">
    <text evidence="2">Monomer.</text>
</comment>
<dbReference type="RefSeq" id="WP_017928344.1">
    <property type="nucleotide sequence ID" value="NZ_KB822997.1"/>
</dbReference>
<evidence type="ECO:0000256" key="9">
    <source>
        <dbReference type="ARBA" id="ARBA00032824"/>
    </source>
</evidence>
<dbReference type="PIRSF" id="PIRSF000239">
    <property type="entry name" value="AHPC"/>
    <property type="match status" value="1"/>
</dbReference>
<keyword evidence="7" id="KW-1015">Disulfide bond</keyword>
<evidence type="ECO:0000256" key="11">
    <source>
        <dbReference type="ARBA" id="ARBA00042639"/>
    </source>
</evidence>
<dbReference type="PANTHER" id="PTHR42801:SF4">
    <property type="entry name" value="AHPC_TSA FAMILY PROTEIN"/>
    <property type="match status" value="1"/>
</dbReference>
<evidence type="ECO:0000256" key="13">
    <source>
        <dbReference type="PIRSR" id="PIRSR000239-1"/>
    </source>
</evidence>
<dbReference type="Gene3D" id="3.40.30.10">
    <property type="entry name" value="Glutaredoxin"/>
    <property type="match status" value="1"/>
</dbReference>
<reference evidence="16 17" key="1">
    <citation type="submission" date="2013-03" db="EMBL/GenBank/DDBJ databases">
        <authorList>
            <person name="Fiebig A."/>
            <person name="Goeker M."/>
            <person name="Klenk H.-P.P."/>
        </authorList>
    </citation>
    <scope>NUCLEOTIDE SEQUENCE [LARGE SCALE GENOMIC DNA]</scope>
    <source>
        <strain evidence="16 17">DSM 17492</strain>
    </source>
</reference>
<dbReference type="InterPro" id="IPR036249">
    <property type="entry name" value="Thioredoxin-like_sf"/>
</dbReference>
<keyword evidence="6 16" id="KW-0560">Oxidoreductase</keyword>
<evidence type="ECO:0000256" key="6">
    <source>
        <dbReference type="ARBA" id="ARBA00023002"/>
    </source>
</evidence>
<dbReference type="EMBL" id="APGJ01000004">
    <property type="protein sequence ID" value="EYD72408.1"/>
    <property type="molecule type" value="Genomic_DNA"/>
</dbReference>
<evidence type="ECO:0000256" key="5">
    <source>
        <dbReference type="ARBA" id="ARBA00022862"/>
    </source>
</evidence>
<evidence type="ECO:0000313" key="16">
    <source>
        <dbReference type="EMBL" id="EYD72408.1"/>
    </source>
</evidence>
<evidence type="ECO:0000256" key="2">
    <source>
        <dbReference type="ARBA" id="ARBA00011245"/>
    </source>
</evidence>
<evidence type="ECO:0000256" key="1">
    <source>
        <dbReference type="ARBA" id="ARBA00003330"/>
    </source>
</evidence>
<dbReference type="PROSITE" id="PS51352">
    <property type="entry name" value="THIOREDOXIN_2"/>
    <property type="match status" value="1"/>
</dbReference>
<keyword evidence="5" id="KW-0049">Antioxidant</keyword>
<organism evidence="16 17">
    <name type="scientific">Limimaricola hongkongensis DSM 17492</name>
    <dbReference type="NCBI Taxonomy" id="1122180"/>
    <lineage>
        <taxon>Bacteria</taxon>
        <taxon>Pseudomonadati</taxon>
        <taxon>Pseudomonadota</taxon>
        <taxon>Alphaproteobacteria</taxon>
        <taxon>Rhodobacterales</taxon>
        <taxon>Paracoccaceae</taxon>
        <taxon>Limimaricola</taxon>
    </lineage>
</organism>
<dbReference type="AlphaFoldDB" id="A0A017HE17"/>
<dbReference type="Pfam" id="PF00578">
    <property type="entry name" value="AhpC-TSA"/>
    <property type="match status" value="1"/>
</dbReference>
<comment type="catalytic activity">
    <reaction evidence="12">
        <text>a hydroperoxide + [thioredoxin]-dithiol = an alcohol + [thioredoxin]-disulfide + H2O</text>
        <dbReference type="Rhea" id="RHEA:62620"/>
        <dbReference type="Rhea" id="RHEA-COMP:10698"/>
        <dbReference type="Rhea" id="RHEA-COMP:10700"/>
        <dbReference type="ChEBI" id="CHEBI:15377"/>
        <dbReference type="ChEBI" id="CHEBI:29950"/>
        <dbReference type="ChEBI" id="CHEBI:30879"/>
        <dbReference type="ChEBI" id="CHEBI:35924"/>
        <dbReference type="ChEBI" id="CHEBI:50058"/>
        <dbReference type="EC" id="1.11.1.24"/>
    </reaction>
</comment>
<evidence type="ECO:0000256" key="3">
    <source>
        <dbReference type="ARBA" id="ARBA00013017"/>
    </source>
</evidence>
<name>A0A017HE17_9RHOB</name>
<evidence type="ECO:0000256" key="4">
    <source>
        <dbReference type="ARBA" id="ARBA00022559"/>
    </source>
</evidence>
<dbReference type="PATRIC" id="fig|1122180.6.peg.1193"/>
<accession>A0A017HE17</accession>
<evidence type="ECO:0000256" key="14">
    <source>
        <dbReference type="SAM" id="MobiDB-lite"/>
    </source>
</evidence>
<protein>
    <recommendedName>
        <fullName evidence="3">thioredoxin-dependent peroxiredoxin</fullName>
        <ecNumber evidence="3">1.11.1.24</ecNumber>
    </recommendedName>
    <alternativeName>
        <fullName evidence="9">Thioredoxin peroxidase</fullName>
    </alternativeName>
    <alternativeName>
        <fullName evidence="11">Thioredoxin-dependent peroxiredoxin Bcp</fullName>
    </alternativeName>
</protein>
<dbReference type="PANTHER" id="PTHR42801">
    <property type="entry name" value="THIOREDOXIN-DEPENDENT PEROXIDE REDUCTASE"/>
    <property type="match status" value="1"/>
</dbReference>
<dbReference type="Proteomes" id="UP000025047">
    <property type="component" value="Unassembled WGS sequence"/>
</dbReference>
<evidence type="ECO:0000256" key="10">
    <source>
        <dbReference type="ARBA" id="ARBA00038489"/>
    </source>
</evidence>
<proteinExistence type="inferred from homology"/>
<evidence type="ECO:0000256" key="7">
    <source>
        <dbReference type="ARBA" id="ARBA00023157"/>
    </source>
</evidence>
<sequence length="161" mass="17829">MSDTMTPANPEPGQPAPDFALPRDGGEEVRLSAHHGAPVVLYFYPRDDTSGCTRQAQDFTARGAEFELLGARVLGVSKDTVSKHEKFRDKYGLGVTLLSDAESEVCERYGVWVEKKMYGKTFMGIERTTFLIDAAGRVARVWRKVKVPGHVEEVLDAVRAL</sequence>
<evidence type="ECO:0000313" key="17">
    <source>
        <dbReference type="Proteomes" id="UP000025047"/>
    </source>
</evidence>
<feature type="domain" description="Thioredoxin" evidence="15">
    <location>
        <begin position="10"/>
        <end position="161"/>
    </location>
</feature>
<dbReference type="EC" id="1.11.1.24" evidence="3"/>
<evidence type="ECO:0000259" key="15">
    <source>
        <dbReference type="PROSITE" id="PS51352"/>
    </source>
</evidence>
<evidence type="ECO:0000256" key="12">
    <source>
        <dbReference type="ARBA" id="ARBA00049091"/>
    </source>
</evidence>
<keyword evidence="8" id="KW-0676">Redox-active center</keyword>
<comment type="caution">
    <text evidence="16">The sequence shown here is derived from an EMBL/GenBank/DDBJ whole genome shotgun (WGS) entry which is preliminary data.</text>
</comment>